<gene>
    <name evidence="2" type="ORF">PLEPLA_LOCUS41528</name>
</gene>
<reference evidence="2" key="1">
    <citation type="submission" date="2020-03" db="EMBL/GenBank/DDBJ databases">
        <authorList>
            <person name="Weist P."/>
        </authorList>
    </citation>
    <scope>NUCLEOTIDE SEQUENCE</scope>
</reference>
<organism evidence="2 3">
    <name type="scientific">Pleuronectes platessa</name>
    <name type="common">European plaice</name>
    <dbReference type="NCBI Taxonomy" id="8262"/>
    <lineage>
        <taxon>Eukaryota</taxon>
        <taxon>Metazoa</taxon>
        <taxon>Chordata</taxon>
        <taxon>Craniata</taxon>
        <taxon>Vertebrata</taxon>
        <taxon>Euteleostomi</taxon>
        <taxon>Actinopterygii</taxon>
        <taxon>Neopterygii</taxon>
        <taxon>Teleostei</taxon>
        <taxon>Neoteleostei</taxon>
        <taxon>Acanthomorphata</taxon>
        <taxon>Carangaria</taxon>
        <taxon>Pleuronectiformes</taxon>
        <taxon>Pleuronectoidei</taxon>
        <taxon>Pleuronectidae</taxon>
        <taxon>Pleuronectes</taxon>
    </lineage>
</organism>
<name>A0A9N7VML6_PLEPL</name>
<feature type="region of interest" description="Disordered" evidence="1">
    <location>
        <begin position="1"/>
        <end position="22"/>
    </location>
</feature>
<dbReference type="EMBL" id="CADEAL010004183">
    <property type="protein sequence ID" value="CAB1453768.1"/>
    <property type="molecule type" value="Genomic_DNA"/>
</dbReference>
<evidence type="ECO:0000256" key="1">
    <source>
        <dbReference type="SAM" id="MobiDB-lite"/>
    </source>
</evidence>
<evidence type="ECO:0000313" key="2">
    <source>
        <dbReference type="EMBL" id="CAB1453768.1"/>
    </source>
</evidence>
<dbReference type="Proteomes" id="UP001153269">
    <property type="component" value="Unassembled WGS sequence"/>
</dbReference>
<keyword evidence="3" id="KW-1185">Reference proteome</keyword>
<evidence type="ECO:0000313" key="3">
    <source>
        <dbReference type="Proteomes" id="UP001153269"/>
    </source>
</evidence>
<sequence length="75" mass="8694">MLGRGQGEMRWKNHAGNRKAAPSHPHLFLHIRVACRDPSGCSHGEVSITINHREIMTRFREERNTAQRTKDRAFM</sequence>
<protein>
    <submittedName>
        <fullName evidence="2">Uncharacterized protein</fullName>
    </submittedName>
</protein>
<accession>A0A9N7VML6</accession>
<dbReference type="AlphaFoldDB" id="A0A9N7VML6"/>
<comment type="caution">
    <text evidence="2">The sequence shown here is derived from an EMBL/GenBank/DDBJ whole genome shotgun (WGS) entry which is preliminary data.</text>
</comment>
<proteinExistence type="predicted"/>